<comment type="caution">
    <text evidence="10">The sequence shown here is derived from an EMBL/GenBank/DDBJ whole genome shotgun (WGS) entry which is preliminary data.</text>
</comment>
<keyword evidence="6 7" id="KW-0472">Membrane</keyword>
<dbReference type="RefSeq" id="WP_191782920.1">
    <property type="nucleotide sequence ID" value="NZ_JACSQV010000007.1"/>
</dbReference>
<keyword evidence="5 7" id="KW-1133">Transmembrane helix</keyword>
<evidence type="ECO:0000313" key="10">
    <source>
        <dbReference type="EMBL" id="MBD7918607.1"/>
    </source>
</evidence>
<dbReference type="SUPFAM" id="SSF161098">
    <property type="entry name" value="MetI-like"/>
    <property type="match status" value="1"/>
</dbReference>
<evidence type="ECO:0000256" key="3">
    <source>
        <dbReference type="ARBA" id="ARBA00022475"/>
    </source>
</evidence>
<dbReference type="PANTHER" id="PTHR43386:SF1">
    <property type="entry name" value="D,D-DIPEPTIDE TRANSPORT SYSTEM PERMEASE PROTEIN DDPC-RELATED"/>
    <property type="match status" value="1"/>
</dbReference>
<organism evidence="10 11">
    <name type="scientific">Cellulomonas avistercoris</name>
    <dbReference type="NCBI Taxonomy" id="2762242"/>
    <lineage>
        <taxon>Bacteria</taxon>
        <taxon>Bacillati</taxon>
        <taxon>Actinomycetota</taxon>
        <taxon>Actinomycetes</taxon>
        <taxon>Micrococcales</taxon>
        <taxon>Cellulomonadaceae</taxon>
        <taxon>Cellulomonas</taxon>
    </lineage>
</organism>
<dbReference type="InterPro" id="IPR050366">
    <property type="entry name" value="BP-dependent_transpt_permease"/>
</dbReference>
<feature type="transmembrane region" description="Helical" evidence="7">
    <location>
        <begin position="179"/>
        <end position="196"/>
    </location>
</feature>
<evidence type="ECO:0000256" key="4">
    <source>
        <dbReference type="ARBA" id="ARBA00022692"/>
    </source>
</evidence>
<proteinExistence type="inferred from homology"/>
<feature type="domain" description="ABC transmembrane type-1" evidence="9">
    <location>
        <begin position="114"/>
        <end position="302"/>
    </location>
</feature>
<comment type="similarity">
    <text evidence="7">Belongs to the binding-protein-dependent transport system permease family.</text>
</comment>
<evidence type="ECO:0000259" key="9">
    <source>
        <dbReference type="PROSITE" id="PS50928"/>
    </source>
</evidence>
<dbReference type="CDD" id="cd06261">
    <property type="entry name" value="TM_PBP2"/>
    <property type="match status" value="1"/>
</dbReference>
<keyword evidence="4 7" id="KW-0812">Transmembrane</keyword>
<dbReference type="PROSITE" id="PS50928">
    <property type="entry name" value="ABC_TM1"/>
    <property type="match status" value="1"/>
</dbReference>
<evidence type="ECO:0000256" key="6">
    <source>
        <dbReference type="ARBA" id="ARBA00023136"/>
    </source>
</evidence>
<dbReference type="EMBL" id="JACSQV010000007">
    <property type="protein sequence ID" value="MBD7918607.1"/>
    <property type="molecule type" value="Genomic_DNA"/>
</dbReference>
<reference evidence="10 11" key="1">
    <citation type="submission" date="2020-08" db="EMBL/GenBank/DDBJ databases">
        <title>A Genomic Blueprint of the Chicken Gut Microbiome.</title>
        <authorList>
            <person name="Gilroy R."/>
            <person name="Ravi A."/>
            <person name="Getino M."/>
            <person name="Pursley I."/>
            <person name="Horton D.L."/>
            <person name="Alikhan N.-F."/>
            <person name="Baker D."/>
            <person name="Gharbi K."/>
            <person name="Hall N."/>
            <person name="Watson M."/>
            <person name="Adriaenssens E.M."/>
            <person name="Foster-Nyarko E."/>
            <person name="Jarju S."/>
            <person name="Secka A."/>
            <person name="Antonio M."/>
            <person name="Oren A."/>
            <person name="Chaudhuri R."/>
            <person name="La Ragione R.M."/>
            <person name="Hildebrand F."/>
            <person name="Pallen M.J."/>
        </authorList>
    </citation>
    <scope>NUCLEOTIDE SEQUENCE [LARGE SCALE GENOMIC DNA]</scope>
    <source>
        <strain evidence="10 11">Sa3CUA2</strain>
    </source>
</reference>
<dbReference type="PANTHER" id="PTHR43386">
    <property type="entry name" value="OLIGOPEPTIDE TRANSPORT SYSTEM PERMEASE PROTEIN APPC"/>
    <property type="match status" value="1"/>
</dbReference>
<evidence type="ECO:0000313" key="11">
    <source>
        <dbReference type="Proteomes" id="UP000604241"/>
    </source>
</evidence>
<dbReference type="Pfam" id="PF00528">
    <property type="entry name" value="BPD_transp_1"/>
    <property type="match status" value="1"/>
</dbReference>
<feature type="transmembrane region" description="Helical" evidence="7">
    <location>
        <begin position="54"/>
        <end position="76"/>
    </location>
</feature>
<sequence>MSFEVQRPAPVPTDASGDVPEGPVDRRTARALGRRTWPQRLRVPSVHGIWRQPAVVVALVIVVGWLAVAAFATLIAPADPIAQSPDVYAAPSAAHPFGTDELGRDVLSRVLHGARLSLPLAFVIVLGSLAVGGLLGLVAGYLGRVADEVIMRVTDLFFAFPQIILAMAVSAAFGPSTRNAVLALILVSWPTYTRVIRSAVLSIRGSDYLAASRMLGVGPVTALRRDVVPNSVGPAVVLATLELGNAVLMLAALSFLGLGPRPPAPEWGAMIAGGSRDLSMWWVSVFPGLAILTVVLAFNVLGDALRDRLDPRHAKGLS</sequence>
<feature type="region of interest" description="Disordered" evidence="8">
    <location>
        <begin position="1"/>
        <end position="25"/>
    </location>
</feature>
<dbReference type="Gene3D" id="1.10.3720.10">
    <property type="entry name" value="MetI-like"/>
    <property type="match status" value="1"/>
</dbReference>
<comment type="subcellular location">
    <subcellularLocation>
        <location evidence="1 7">Cell membrane</location>
        <topology evidence="1 7">Multi-pass membrane protein</topology>
    </subcellularLocation>
</comment>
<dbReference type="Proteomes" id="UP000604241">
    <property type="component" value="Unassembled WGS sequence"/>
</dbReference>
<evidence type="ECO:0000256" key="8">
    <source>
        <dbReference type="SAM" id="MobiDB-lite"/>
    </source>
</evidence>
<keyword evidence="2 7" id="KW-0813">Transport</keyword>
<feature type="transmembrane region" description="Helical" evidence="7">
    <location>
        <begin position="235"/>
        <end position="259"/>
    </location>
</feature>
<gene>
    <name evidence="10" type="ORF">H9657_10010</name>
</gene>
<keyword evidence="3" id="KW-1003">Cell membrane</keyword>
<keyword evidence="11" id="KW-1185">Reference proteome</keyword>
<evidence type="ECO:0000256" key="7">
    <source>
        <dbReference type="RuleBase" id="RU363032"/>
    </source>
</evidence>
<evidence type="ECO:0000256" key="5">
    <source>
        <dbReference type="ARBA" id="ARBA00022989"/>
    </source>
</evidence>
<dbReference type="InterPro" id="IPR000515">
    <property type="entry name" value="MetI-like"/>
</dbReference>
<evidence type="ECO:0000256" key="2">
    <source>
        <dbReference type="ARBA" id="ARBA00022448"/>
    </source>
</evidence>
<accession>A0ABR8QDV1</accession>
<evidence type="ECO:0000256" key="1">
    <source>
        <dbReference type="ARBA" id="ARBA00004651"/>
    </source>
</evidence>
<protein>
    <submittedName>
        <fullName evidence="10">ABC transporter permease</fullName>
    </submittedName>
</protein>
<dbReference type="InterPro" id="IPR035906">
    <property type="entry name" value="MetI-like_sf"/>
</dbReference>
<feature type="transmembrane region" description="Helical" evidence="7">
    <location>
        <begin position="120"/>
        <end position="142"/>
    </location>
</feature>
<feature type="transmembrane region" description="Helical" evidence="7">
    <location>
        <begin position="279"/>
        <end position="302"/>
    </location>
</feature>
<name>A0ABR8QDV1_9CELL</name>
<feature type="transmembrane region" description="Helical" evidence="7">
    <location>
        <begin position="154"/>
        <end position="173"/>
    </location>
</feature>